<keyword evidence="1" id="KW-0812">Transmembrane</keyword>
<accession>A0A2N3L246</accession>
<evidence type="ECO:0000313" key="2">
    <source>
        <dbReference type="EMBL" id="PKR56878.1"/>
    </source>
</evidence>
<comment type="caution">
    <text evidence="2">The sequence shown here is derived from an EMBL/GenBank/DDBJ whole genome shotgun (WGS) entry which is preliminary data.</text>
</comment>
<proteinExistence type="predicted"/>
<dbReference type="Pfam" id="PF10617">
    <property type="entry name" value="DUF2474"/>
    <property type="match status" value="1"/>
</dbReference>
<dbReference type="Proteomes" id="UP000233332">
    <property type="component" value="Unassembled WGS sequence"/>
</dbReference>
<keyword evidence="1" id="KW-0472">Membrane</keyword>
<dbReference type="AlphaFoldDB" id="A0A2N3L246"/>
<organism evidence="2 3">
    <name type="scientific">Thalassospira lohafexi</name>
    <dbReference type="NCBI Taxonomy" id="744227"/>
    <lineage>
        <taxon>Bacteria</taxon>
        <taxon>Pseudomonadati</taxon>
        <taxon>Pseudomonadota</taxon>
        <taxon>Alphaproteobacteria</taxon>
        <taxon>Rhodospirillales</taxon>
        <taxon>Thalassospiraceae</taxon>
        <taxon>Thalassospira</taxon>
    </lineage>
</organism>
<dbReference type="InterPro" id="IPR018895">
    <property type="entry name" value="DUF2474"/>
</dbReference>
<evidence type="ECO:0000256" key="1">
    <source>
        <dbReference type="SAM" id="Phobius"/>
    </source>
</evidence>
<gene>
    <name evidence="2" type="ORF">COO92_17970</name>
</gene>
<name>A0A2N3L246_9PROT</name>
<protein>
    <recommendedName>
        <fullName evidence="4">DUF2474 domain-containing protein</fullName>
    </recommendedName>
</protein>
<feature type="transmembrane region" description="Helical" evidence="1">
    <location>
        <begin position="12"/>
        <end position="33"/>
    </location>
</feature>
<sequence length="40" mass="4338">MFTVKSPKARRVLWFAGLYIGSILVLGAASLLLRAMMGQA</sequence>
<dbReference type="RefSeq" id="WP_101304394.1">
    <property type="nucleotide sequence ID" value="NZ_NXGX01000008.1"/>
</dbReference>
<dbReference type="EMBL" id="NXGX01000008">
    <property type="protein sequence ID" value="PKR56878.1"/>
    <property type="molecule type" value="Genomic_DNA"/>
</dbReference>
<evidence type="ECO:0008006" key="4">
    <source>
        <dbReference type="Google" id="ProtNLM"/>
    </source>
</evidence>
<evidence type="ECO:0000313" key="3">
    <source>
        <dbReference type="Proteomes" id="UP000233332"/>
    </source>
</evidence>
<reference evidence="2 3" key="1">
    <citation type="submission" date="2017-09" db="EMBL/GenBank/DDBJ databases">
        <title>Biodiversity and function of Thalassospira species in the particle-attached aromatic-hydrocarbon-degrading consortia from the surface seawater of the China South Sea.</title>
        <authorList>
            <person name="Dong C."/>
            <person name="Lai Q."/>
            <person name="Shao Z."/>
        </authorList>
    </citation>
    <scope>NUCLEOTIDE SEQUENCE [LARGE SCALE GENOMIC DNA]</scope>
    <source>
        <strain evidence="2 3">139Z-12</strain>
    </source>
</reference>
<keyword evidence="1" id="KW-1133">Transmembrane helix</keyword>
<keyword evidence="3" id="KW-1185">Reference proteome</keyword>